<evidence type="ECO:0000313" key="2">
    <source>
        <dbReference type="RefSeq" id="XP_010906979.1"/>
    </source>
</evidence>
<accession>A0A6I9QDP8</accession>
<dbReference type="RefSeq" id="XP_010906979.1">
    <property type="nucleotide sequence ID" value="XM_010908677.3"/>
</dbReference>
<gene>
    <name evidence="2" type="primary">LOC105033767</name>
</gene>
<dbReference type="Gene3D" id="1.20.120.20">
    <property type="entry name" value="Apolipoprotein"/>
    <property type="match status" value="1"/>
</dbReference>
<reference evidence="2" key="1">
    <citation type="submission" date="2025-08" db="UniProtKB">
        <authorList>
            <consortium name="RefSeq"/>
        </authorList>
    </citation>
    <scope>IDENTIFICATION</scope>
</reference>
<dbReference type="FunFam" id="3.40.50.1820:FF:000119">
    <property type="entry name" value="Alpha/beta hydrolase family protein"/>
    <property type="match status" value="1"/>
</dbReference>
<name>A0A6I9QDP8_ELAGV</name>
<evidence type="ECO:0000313" key="1">
    <source>
        <dbReference type="Proteomes" id="UP000504607"/>
    </source>
</evidence>
<dbReference type="OrthoDB" id="9974421at2759"/>
<dbReference type="InterPro" id="IPR029058">
    <property type="entry name" value="AB_hydrolase_fold"/>
</dbReference>
<sequence>MVFLLHPADVRSTLAAVATASYHVSIPPWGGGRRGGPAVYRPVSARADPSPRPLSASLEAAFAVKEDKKPAVCTADELHYVPVPGTEWRLALWRYTPSPEAPSRNHPLMLLSGVGTNAIGFDLSPGVSFARHMASQGFDTWIVEVRGAGLSTRVTESEAIDQSSGKPVISSPNSVDKYNLSIDMPVEEYSIVKAGPMPDSEISVKNDKKADLVPLDESQLVTKLTATLMHLAEKLSGYLNEGQLRVASAKFFDRVSKLLEDARLSERFNEITDKISGLLEARQNSSVAGQIRDLSQRLINIIEEGQRSVSPQLFDLQERLSATIEDFQKQLDLIVTYDWDFDHYLEEDVPAAMEYIKLQSKAKDGKLLAIGHSMGGILLYAMLSKCGFEGVQSGLGAVVTLASSVDYTSSRSSLKLLLPLADPAQALNVPVVPLGALLAAAYPLSSRPPYVLSWLNPQISAQDMMHPELFAKLVLNNFCTVPAKVVLQLTTAFRDGGLCNRTGTFFYKDHLHKCNVPVLALAGDQDLICPPEAVYGTVKIIPQHMVTYKIFGKAGGPHYAHYDLVGGRLAIDEVYPCIIKFLSQHDKLSLS</sequence>
<keyword evidence="1" id="KW-1185">Reference proteome</keyword>
<dbReference type="AlphaFoldDB" id="A0A6I9QDP8"/>
<dbReference type="PIRSF" id="PIRSF031088">
    <property type="entry name" value="UCP031088_abhydr"/>
    <property type="match status" value="1"/>
</dbReference>
<dbReference type="Gene3D" id="3.40.50.1820">
    <property type="entry name" value="alpha/beta hydrolase"/>
    <property type="match status" value="2"/>
</dbReference>
<dbReference type="InterPro" id="IPR016969">
    <property type="entry name" value="UCP031088_abhydr"/>
</dbReference>
<dbReference type="GeneID" id="105033767"/>
<proteinExistence type="predicted"/>
<dbReference type="SUPFAM" id="SSF53474">
    <property type="entry name" value="alpha/beta-Hydrolases"/>
    <property type="match status" value="1"/>
</dbReference>
<protein>
    <submittedName>
        <fullName evidence="2">Uncharacterized protein LOC105033767 isoform X1</fullName>
    </submittedName>
</protein>
<dbReference type="Proteomes" id="UP000504607">
    <property type="component" value="Unplaced"/>
</dbReference>
<dbReference type="KEGG" id="egu:105033767"/>
<dbReference type="FunCoup" id="A0A6I9QDP8">
    <property type="interactions" value="958"/>
</dbReference>
<organism evidence="1 2">
    <name type="scientific">Elaeis guineensis var. tenera</name>
    <name type="common">Oil palm</name>
    <dbReference type="NCBI Taxonomy" id="51953"/>
    <lineage>
        <taxon>Eukaryota</taxon>
        <taxon>Viridiplantae</taxon>
        <taxon>Streptophyta</taxon>
        <taxon>Embryophyta</taxon>
        <taxon>Tracheophyta</taxon>
        <taxon>Spermatophyta</taxon>
        <taxon>Magnoliopsida</taxon>
        <taxon>Liliopsida</taxon>
        <taxon>Arecaceae</taxon>
        <taxon>Arecoideae</taxon>
        <taxon>Cocoseae</taxon>
        <taxon>Elaeidinae</taxon>
        <taxon>Elaeis</taxon>
    </lineage>
</organism>
<dbReference type="PANTHER" id="PTHR11005">
    <property type="entry name" value="LYSOSOMAL ACID LIPASE-RELATED"/>
    <property type="match status" value="1"/>
</dbReference>
<dbReference type="InParanoid" id="A0A6I9QDP8"/>
<dbReference type="FunFam" id="3.40.50.1820:FF:000097">
    <property type="entry name" value="Alpha/beta hydrolase family protein"/>
    <property type="match status" value="1"/>
</dbReference>